<sequence length="198" mass="21667">MPVSGSSTTQMRLRSKTPITDYTQTVQAPALSETSTPSVLLLTPSTEWLGKQPKRSLSPEDSSVVLSCIPPAHSTPLLTVSSVDTPSSKSELTIVDDLKVEQNFSSEGKAIMNIRKKTFRPGTITRSTWAYPGTLVNEPQEDNSYTPELESELEENPSTSNTETEPEIEPEMSDTKMQAQGQQGVPAQNELEQQLAQQ</sequence>
<feature type="compositionally biased region" description="Low complexity" evidence="1">
    <location>
        <begin position="187"/>
        <end position="198"/>
    </location>
</feature>
<evidence type="ECO:0000313" key="3">
    <source>
        <dbReference type="Proteomes" id="UP000297245"/>
    </source>
</evidence>
<protein>
    <submittedName>
        <fullName evidence="2">Uncharacterized protein</fullName>
    </submittedName>
</protein>
<keyword evidence="3" id="KW-1185">Reference proteome</keyword>
<organism evidence="2 3">
    <name type="scientific">Dendrothele bispora (strain CBS 962.96)</name>
    <dbReference type="NCBI Taxonomy" id="1314807"/>
    <lineage>
        <taxon>Eukaryota</taxon>
        <taxon>Fungi</taxon>
        <taxon>Dikarya</taxon>
        <taxon>Basidiomycota</taxon>
        <taxon>Agaricomycotina</taxon>
        <taxon>Agaricomycetes</taxon>
        <taxon>Agaricomycetidae</taxon>
        <taxon>Agaricales</taxon>
        <taxon>Agaricales incertae sedis</taxon>
        <taxon>Dendrothele</taxon>
    </lineage>
</organism>
<dbReference type="EMBL" id="ML179219">
    <property type="protein sequence ID" value="THU94629.1"/>
    <property type="molecule type" value="Genomic_DNA"/>
</dbReference>
<dbReference type="AlphaFoldDB" id="A0A4S8LY42"/>
<proteinExistence type="predicted"/>
<feature type="region of interest" description="Disordered" evidence="1">
    <location>
        <begin position="1"/>
        <end position="22"/>
    </location>
</feature>
<gene>
    <name evidence="2" type="ORF">K435DRAFT_860346</name>
</gene>
<evidence type="ECO:0000313" key="2">
    <source>
        <dbReference type="EMBL" id="THU94629.1"/>
    </source>
</evidence>
<reference evidence="2 3" key="1">
    <citation type="journal article" date="2019" name="Nat. Ecol. Evol.">
        <title>Megaphylogeny resolves global patterns of mushroom evolution.</title>
        <authorList>
            <person name="Varga T."/>
            <person name="Krizsan K."/>
            <person name="Foldi C."/>
            <person name="Dima B."/>
            <person name="Sanchez-Garcia M."/>
            <person name="Sanchez-Ramirez S."/>
            <person name="Szollosi G.J."/>
            <person name="Szarkandi J.G."/>
            <person name="Papp V."/>
            <person name="Albert L."/>
            <person name="Andreopoulos W."/>
            <person name="Angelini C."/>
            <person name="Antonin V."/>
            <person name="Barry K.W."/>
            <person name="Bougher N.L."/>
            <person name="Buchanan P."/>
            <person name="Buyck B."/>
            <person name="Bense V."/>
            <person name="Catcheside P."/>
            <person name="Chovatia M."/>
            <person name="Cooper J."/>
            <person name="Damon W."/>
            <person name="Desjardin D."/>
            <person name="Finy P."/>
            <person name="Geml J."/>
            <person name="Haridas S."/>
            <person name="Hughes K."/>
            <person name="Justo A."/>
            <person name="Karasinski D."/>
            <person name="Kautmanova I."/>
            <person name="Kiss B."/>
            <person name="Kocsube S."/>
            <person name="Kotiranta H."/>
            <person name="LaButti K.M."/>
            <person name="Lechner B.E."/>
            <person name="Liimatainen K."/>
            <person name="Lipzen A."/>
            <person name="Lukacs Z."/>
            <person name="Mihaltcheva S."/>
            <person name="Morgado L.N."/>
            <person name="Niskanen T."/>
            <person name="Noordeloos M.E."/>
            <person name="Ohm R.A."/>
            <person name="Ortiz-Santana B."/>
            <person name="Ovrebo C."/>
            <person name="Racz N."/>
            <person name="Riley R."/>
            <person name="Savchenko A."/>
            <person name="Shiryaev A."/>
            <person name="Soop K."/>
            <person name="Spirin V."/>
            <person name="Szebenyi C."/>
            <person name="Tomsovsky M."/>
            <person name="Tulloss R.E."/>
            <person name="Uehling J."/>
            <person name="Grigoriev I.V."/>
            <person name="Vagvolgyi C."/>
            <person name="Papp T."/>
            <person name="Martin F.M."/>
            <person name="Miettinen O."/>
            <person name="Hibbett D.S."/>
            <person name="Nagy L.G."/>
        </authorList>
    </citation>
    <scope>NUCLEOTIDE SEQUENCE [LARGE SCALE GENOMIC DNA]</scope>
    <source>
        <strain evidence="2 3">CBS 962.96</strain>
    </source>
</reference>
<feature type="region of interest" description="Disordered" evidence="1">
    <location>
        <begin position="132"/>
        <end position="198"/>
    </location>
</feature>
<accession>A0A4S8LY42</accession>
<feature type="compositionally biased region" description="Polar residues" evidence="1">
    <location>
        <begin position="175"/>
        <end position="186"/>
    </location>
</feature>
<dbReference type="Proteomes" id="UP000297245">
    <property type="component" value="Unassembled WGS sequence"/>
</dbReference>
<name>A0A4S8LY42_DENBC</name>
<evidence type="ECO:0000256" key="1">
    <source>
        <dbReference type="SAM" id="MobiDB-lite"/>
    </source>
</evidence>